<evidence type="ECO:0000259" key="22">
    <source>
        <dbReference type="PROSITE" id="PS51985"/>
    </source>
</evidence>
<comment type="catalytic activity">
    <reaction evidence="16">
        <text>L-seryl-[protein] + ATP = O-phospho-L-seryl-[protein] + ADP + H(+)</text>
        <dbReference type="Rhea" id="RHEA:17989"/>
        <dbReference type="Rhea" id="RHEA-COMP:9863"/>
        <dbReference type="Rhea" id="RHEA-COMP:11604"/>
        <dbReference type="ChEBI" id="CHEBI:15378"/>
        <dbReference type="ChEBI" id="CHEBI:29999"/>
        <dbReference type="ChEBI" id="CHEBI:30616"/>
        <dbReference type="ChEBI" id="CHEBI:83421"/>
        <dbReference type="ChEBI" id="CHEBI:456216"/>
        <dbReference type="EC" id="2.7.11.21"/>
    </reaction>
</comment>
<evidence type="ECO:0000256" key="10">
    <source>
        <dbReference type="ARBA" id="ARBA00022843"/>
    </source>
</evidence>
<evidence type="ECO:0000313" key="24">
    <source>
        <dbReference type="Proteomes" id="UP000503349"/>
    </source>
</evidence>
<dbReference type="CDD" id="cd13115">
    <property type="entry name" value="POLO_box_Plk4_2"/>
    <property type="match status" value="1"/>
</dbReference>
<sequence>MSVSIGDKIEDFRVLTLLGKGSFACVYRAKSVKTGLEVAIKTIDKKAMHKAGMVQRVTNEVEIQCRLKHPSILELYNYFEDSNYVYLVLEMCHNGEMSRYLKERKMPFCEEEARHFMHQIVKGMLYLHTHGILHRDLTLSNLLLTSSMNIKIADFGLATQLKLPNEKHFTMCGTPNYISPEVATHSAHGLESDVWSLGCMFYAFLMGRPPFDTDTVKHTLSKVVLGEYEMPSHVSLEAQDLIHQLLQKDPSQRPSLSAVLDHPFMTQSLLVRTKELGLGDEGSIDSGIATISTACTSSTSASSSRLQRRTRHMIGSTLPNRMAPVPSLSRQANSTCFEDRDQWQQQHLPERFYTESRSRPAHGESGQPHSRYLRRTQSSDRSSSKASGKGLSRAELERCHSEETLSTVGASVFPMSSTQHPFLEHGRLPSPPVKQSANSGYSLTTQTGHPPNLQFQDLEGVTNWLNNEGSGQRPVDGSTRNSSSFHASRGPLGVHNSWTDKPVGQGVNHHHNQHHLQHQLSSNSDSYRENIPGAEFQPTQSRELKLPSGKLSVDKEKKTLRNLVPPLCASRLKPIRQKTKNAVVSILDTGEVCMELLKSQGGQERVKEVLRISCEGSMVTIYQPNSGKGFPVLDCPPAPPEDILICSYEDLPEKYWKKYQYASKFVQLVKSKTPKVTLYTKYAKVMLMENSPNADLEVCFYDGAKTHKTSELVRVVEKSGKSYTVKGEVGLSGLSPESRLYVELSDEGHDMCLSLEAAITAEEQRSTKNVPFFPITIGRRPANPDSLCFPSLPSQPVPPDTASPPHPPQITPSMISYDGSDFTTASLSKKMSPVRQDLIQNAGKVVKSIFVPNVGWASQLTSGEVWVQFNDGSQLVVQAGVSCITYTSPEGKITKYKENEKLPDHVKEKLHCLSTILGLLANPTSHHLQPH</sequence>
<keyword evidence="24" id="KW-1185">Reference proteome</keyword>
<feature type="region of interest" description="Disordered" evidence="18">
    <location>
        <begin position="464"/>
        <end position="495"/>
    </location>
</feature>
<dbReference type="FunFam" id="3.30.1120.120:FF:000001">
    <property type="entry name" value="serine/threonine-protein kinase PLK4 isoform X2"/>
    <property type="match status" value="1"/>
</dbReference>
<dbReference type="GO" id="GO:0004674">
    <property type="term" value="F:protein serine/threonine kinase activity"/>
    <property type="evidence" value="ECO:0007669"/>
    <property type="project" value="UniProtKB-KW"/>
</dbReference>
<dbReference type="InterPro" id="IPR033696">
    <property type="entry name" value="POLO_box_Plk4_C"/>
</dbReference>
<dbReference type="PANTHER" id="PTHR24345">
    <property type="entry name" value="SERINE/THREONINE-PROTEIN KINASE PLK"/>
    <property type="match status" value="1"/>
</dbReference>
<dbReference type="EMBL" id="CM015727">
    <property type="protein sequence ID" value="KAF3701219.1"/>
    <property type="molecule type" value="Genomic_DNA"/>
</dbReference>
<dbReference type="CDD" id="cd13116">
    <property type="entry name" value="POLO_box_Plk4_3"/>
    <property type="match status" value="1"/>
</dbReference>
<dbReference type="AlphaFoldDB" id="A0A6G1QFQ1"/>
<keyword evidence="8 23" id="KW-0418">Kinase</keyword>
<dbReference type="Gene3D" id="3.30.1120.130">
    <property type="match status" value="1"/>
</dbReference>
<keyword evidence="9 17" id="KW-0067">ATP-binding</keyword>
<dbReference type="SUPFAM" id="SSF82615">
    <property type="entry name" value="Polo-box domain"/>
    <property type="match status" value="1"/>
</dbReference>
<evidence type="ECO:0000256" key="7">
    <source>
        <dbReference type="ARBA" id="ARBA00022741"/>
    </source>
</evidence>
<feature type="binding site" evidence="17">
    <location>
        <position position="41"/>
    </location>
    <ligand>
        <name>ATP</name>
        <dbReference type="ChEBI" id="CHEBI:30616"/>
    </ligand>
</feature>
<reference evidence="23 24" key="1">
    <citation type="submission" date="2019-02" db="EMBL/GenBank/DDBJ databases">
        <title>Opniocepnalus argus genome.</title>
        <authorList>
            <person name="Zhou C."/>
            <person name="Xiao S."/>
        </authorList>
    </citation>
    <scope>NUCLEOTIDE SEQUENCE [LARGE SCALE GENOMIC DNA]</scope>
    <source>
        <strain evidence="23">OARG1902GOOAL</strain>
        <tissue evidence="23">Muscle</tissue>
    </source>
</reference>
<dbReference type="PROSITE" id="PS50078">
    <property type="entry name" value="POLO_BOX"/>
    <property type="match status" value="1"/>
</dbReference>
<reference evidence="24" key="2">
    <citation type="submission" date="2019-02" db="EMBL/GenBank/DDBJ databases">
        <title>Opniocepnalus argus Var Kimnra genome.</title>
        <authorList>
            <person name="Zhou C."/>
            <person name="Xiao S."/>
        </authorList>
    </citation>
    <scope>NUCLEOTIDE SEQUENCE [LARGE SCALE GENOMIC DNA]</scope>
</reference>
<dbReference type="InterPro" id="IPR033699">
    <property type="entry name" value="POLO_box_Plk4_1"/>
</dbReference>
<evidence type="ECO:0000256" key="5">
    <source>
        <dbReference type="ARBA" id="ARBA00022527"/>
    </source>
</evidence>
<dbReference type="Pfam" id="PF18190">
    <property type="entry name" value="Plk4_PB1"/>
    <property type="match status" value="1"/>
</dbReference>
<dbReference type="Pfam" id="PF18409">
    <property type="entry name" value="Plk4_PB2"/>
    <property type="match status" value="1"/>
</dbReference>
<comment type="catalytic activity">
    <reaction evidence="15">
        <text>L-threonyl-[protein] + ATP = O-phospho-L-threonyl-[protein] + ADP + H(+)</text>
        <dbReference type="Rhea" id="RHEA:46608"/>
        <dbReference type="Rhea" id="RHEA-COMP:11060"/>
        <dbReference type="Rhea" id="RHEA-COMP:11605"/>
        <dbReference type="ChEBI" id="CHEBI:15378"/>
        <dbReference type="ChEBI" id="CHEBI:30013"/>
        <dbReference type="ChEBI" id="CHEBI:30616"/>
        <dbReference type="ChEBI" id="CHEBI:61977"/>
        <dbReference type="ChEBI" id="CHEBI:456216"/>
        <dbReference type="EC" id="2.7.11.21"/>
    </reaction>
</comment>
<feature type="domain" description="Protein kinase" evidence="19">
    <location>
        <begin position="12"/>
        <end position="265"/>
    </location>
</feature>
<evidence type="ECO:0000313" key="23">
    <source>
        <dbReference type="EMBL" id="KAF3701219.1"/>
    </source>
</evidence>
<evidence type="ECO:0000256" key="13">
    <source>
        <dbReference type="ARBA" id="ARBA00030429"/>
    </source>
</evidence>
<evidence type="ECO:0000256" key="3">
    <source>
        <dbReference type="ARBA" id="ARBA00020245"/>
    </source>
</evidence>
<evidence type="ECO:0000256" key="8">
    <source>
        <dbReference type="ARBA" id="ARBA00022777"/>
    </source>
</evidence>
<dbReference type="FunFam" id="3.30.200.20:FF:000221">
    <property type="entry name" value="Putative serine/threonine-protein kinase PLK4"/>
    <property type="match status" value="1"/>
</dbReference>
<evidence type="ECO:0000256" key="17">
    <source>
        <dbReference type="PROSITE-ProRule" id="PRU10141"/>
    </source>
</evidence>
<dbReference type="GO" id="GO:0005634">
    <property type="term" value="C:nucleus"/>
    <property type="evidence" value="ECO:0007669"/>
    <property type="project" value="TreeGrafter"/>
</dbReference>
<keyword evidence="4" id="KW-0963">Cytoplasm</keyword>
<evidence type="ECO:0000256" key="18">
    <source>
        <dbReference type="SAM" id="MobiDB-lite"/>
    </source>
</evidence>
<keyword evidence="6" id="KW-0808">Transferase</keyword>
<gene>
    <name evidence="23" type="ORF">EXN66_Car016907</name>
</gene>
<evidence type="ECO:0000256" key="4">
    <source>
        <dbReference type="ARBA" id="ARBA00022490"/>
    </source>
</evidence>
<evidence type="ECO:0000259" key="20">
    <source>
        <dbReference type="PROSITE" id="PS50078"/>
    </source>
</evidence>
<dbReference type="Gene3D" id="1.10.510.10">
    <property type="entry name" value="Transferase(Phosphotransferase) domain 1"/>
    <property type="match status" value="1"/>
</dbReference>
<organism evidence="23 24">
    <name type="scientific">Channa argus</name>
    <name type="common">Northern snakehead</name>
    <name type="synonym">Ophicephalus argus</name>
    <dbReference type="NCBI Taxonomy" id="215402"/>
    <lineage>
        <taxon>Eukaryota</taxon>
        <taxon>Metazoa</taxon>
        <taxon>Chordata</taxon>
        <taxon>Craniata</taxon>
        <taxon>Vertebrata</taxon>
        <taxon>Euteleostomi</taxon>
        <taxon>Actinopterygii</taxon>
        <taxon>Neopterygii</taxon>
        <taxon>Teleostei</taxon>
        <taxon>Neoteleostei</taxon>
        <taxon>Acanthomorphata</taxon>
        <taxon>Anabantaria</taxon>
        <taxon>Anabantiformes</taxon>
        <taxon>Channoidei</taxon>
        <taxon>Channidae</taxon>
        <taxon>Channa</taxon>
    </lineage>
</organism>
<dbReference type="PROSITE" id="PS00109">
    <property type="entry name" value="PROTEIN_KINASE_TYR"/>
    <property type="match status" value="1"/>
</dbReference>
<dbReference type="InterPro" id="IPR000719">
    <property type="entry name" value="Prot_kinase_dom"/>
</dbReference>
<keyword evidence="11" id="KW-0206">Cytoskeleton</keyword>
<feature type="domain" description="POLO box" evidence="20">
    <location>
        <begin position="845"/>
        <end position="922"/>
    </location>
</feature>
<evidence type="ECO:0000256" key="1">
    <source>
        <dbReference type="ARBA" id="ARBA00004114"/>
    </source>
</evidence>
<dbReference type="FunFam" id="1.10.510.10:FF:000576">
    <property type="entry name" value="Serine/threonine-protein kinase PLK4"/>
    <property type="match status" value="1"/>
</dbReference>
<evidence type="ECO:0000256" key="9">
    <source>
        <dbReference type="ARBA" id="ARBA00022840"/>
    </source>
</evidence>
<dbReference type="EC" id="2.7.11.21" evidence="2"/>
<dbReference type="Gene3D" id="2.40.50.930">
    <property type="match status" value="1"/>
</dbReference>
<keyword evidence="7 17" id="KW-0547">Nucleotide-binding</keyword>
<evidence type="ECO:0000256" key="16">
    <source>
        <dbReference type="ARBA" id="ARBA00048347"/>
    </source>
</evidence>
<dbReference type="PROSITE" id="PS51985">
    <property type="entry name" value="CPB2"/>
    <property type="match status" value="1"/>
</dbReference>
<dbReference type="PANTHER" id="PTHR24345:SF89">
    <property type="entry name" value="SERINE_THREONINE-PROTEIN KINASE PLK4"/>
    <property type="match status" value="1"/>
</dbReference>
<comment type="subcellular location">
    <subcellularLocation>
        <location evidence="1">Cytoplasm</location>
        <location evidence="1">Cytoskeleton</location>
        <location evidence="1">Microtubule organizing center</location>
        <location evidence="1">Centrosome</location>
        <location evidence="1">Centriole</location>
    </subcellularLocation>
</comment>
<dbReference type="PROSITE" id="PS50011">
    <property type="entry name" value="PROTEIN_KINASE_DOM"/>
    <property type="match status" value="1"/>
</dbReference>
<dbReference type="InterPro" id="IPR017441">
    <property type="entry name" value="Protein_kinase_ATP_BS"/>
</dbReference>
<dbReference type="SUPFAM" id="SSF56112">
    <property type="entry name" value="Protein kinase-like (PK-like)"/>
    <property type="match status" value="1"/>
</dbReference>
<accession>A0A6G1QFQ1</accession>
<dbReference type="PROSITE" id="PS51984">
    <property type="entry name" value="CPB1"/>
    <property type="match status" value="1"/>
</dbReference>
<keyword evidence="10" id="KW-0832">Ubl conjugation</keyword>
<dbReference type="InterPro" id="IPR046437">
    <property type="entry name" value="Ser_Thr-PK_POLO_box_1_sf"/>
</dbReference>
<evidence type="ECO:0000256" key="15">
    <source>
        <dbReference type="ARBA" id="ARBA00047802"/>
    </source>
</evidence>
<feature type="compositionally biased region" description="Basic and acidic residues" evidence="18">
    <location>
        <begin position="337"/>
        <end position="362"/>
    </location>
</feature>
<evidence type="ECO:0000256" key="14">
    <source>
        <dbReference type="ARBA" id="ARBA00030924"/>
    </source>
</evidence>
<evidence type="ECO:0000256" key="12">
    <source>
        <dbReference type="ARBA" id="ARBA00030332"/>
    </source>
</evidence>
<protein>
    <recommendedName>
        <fullName evidence="3">Serine/threonine-protein kinase PLK4</fullName>
        <ecNumber evidence="2">2.7.11.21</ecNumber>
    </recommendedName>
    <alternativeName>
        <fullName evidence="12">Polo-like kinase 4</fullName>
    </alternativeName>
    <alternativeName>
        <fullName evidence="13 14">Serine/threonine-protein kinase SAK</fullName>
    </alternativeName>
</protein>
<dbReference type="CDD" id="cd13114">
    <property type="entry name" value="POLO_box_Plk4_1"/>
    <property type="match status" value="1"/>
</dbReference>
<feature type="region of interest" description="Disordered" evidence="18">
    <location>
        <begin position="420"/>
        <end position="441"/>
    </location>
</feature>
<dbReference type="Gene3D" id="3.30.200.20">
    <property type="entry name" value="Phosphorylase Kinase, domain 1"/>
    <property type="match status" value="1"/>
</dbReference>
<evidence type="ECO:0000259" key="19">
    <source>
        <dbReference type="PROSITE" id="PS50011"/>
    </source>
</evidence>
<feature type="domain" description="Cryptic POLO box 1 (CPB1)" evidence="21">
    <location>
        <begin position="559"/>
        <end position="672"/>
    </location>
</feature>
<feature type="region of interest" description="Disordered" evidence="18">
    <location>
        <begin position="315"/>
        <end position="398"/>
    </location>
</feature>
<evidence type="ECO:0000256" key="11">
    <source>
        <dbReference type="ARBA" id="ARBA00023212"/>
    </source>
</evidence>
<feature type="domain" description="Cryptic POLO box 2 (CPB2)" evidence="22">
    <location>
        <begin position="673"/>
        <end position="787"/>
    </location>
</feature>
<dbReference type="Pfam" id="PF00069">
    <property type="entry name" value="Pkinase"/>
    <property type="match status" value="1"/>
</dbReference>
<evidence type="ECO:0000256" key="2">
    <source>
        <dbReference type="ARBA" id="ARBA00012424"/>
    </source>
</evidence>
<dbReference type="GO" id="GO:0005524">
    <property type="term" value="F:ATP binding"/>
    <property type="evidence" value="ECO:0007669"/>
    <property type="project" value="UniProtKB-UniRule"/>
</dbReference>
<dbReference type="Proteomes" id="UP000503349">
    <property type="component" value="Chromosome 16"/>
</dbReference>
<proteinExistence type="predicted"/>
<dbReference type="InterPro" id="IPR011009">
    <property type="entry name" value="Kinase-like_dom_sf"/>
</dbReference>
<dbReference type="PROSITE" id="PS00107">
    <property type="entry name" value="PROTEIN_KINASE_ATP"/>
    <property type="match status" value="1"/>
</dbReference>
<keyword evidence="5" id="KW-0723">Serine/threonine-protein kinase</keyword>
<evidence type="ECO:0000256" key="6">
    <source>
        <dbReference type="ARBA" id="ARBA00022679"/>
    </source>
</evidence>
<dbReference type="InterPro" id="IPR008266">
    <property type="entry name" value="Tyr_kinase_AS"/>
</dbReference>
<dbReference type="InterPro" id="IPR033698">
    <property type="entry name" value="POLO_box_Plk4_2"/>
</dbReference>
<evidence type="ECO:0000259" key="21">
    <source>
        <dbReference type="PROSITE" id="PS51984"/>
    </source>
</evidence>
<dbReference type="InterPro" id="IPR047108">
    <property type="entry name" value="Plk4-like_POLO_box_2_sf"/>
</dbReference>
<dbReference type="GO" id="GO:0005814">
    <property type="term" value="C:centriole"/>
    <property type="evidence" value="ECO:0007669"/>
    <property type="project" value="UniProtKB-SubCell"/>
</dbReference>
<dbReference type="Gene3D" id="3.30.1120.120">
    <property type="match status" value="1"/>
</dbReference>
<dbReference type="FunFam" id="2.40.50.930:FF:000001">
    <property type="entry name" value="Serine/threonine-protein kinase PLK4"/>
    <property type="match status" value="1"/>
</dbReference>
<name>A0A6G1QFQ1_CHAAH</name>
<dbReference type="InterPro" id="IPR000959">
    <property type="entry name" value="POLO_box_dom"/>
</dbReference>
<dbReference type="FunFam" id="3.30.1120.130:FF:000001">
    <property type="entry name" value="serine/threonine-protein kinase PLK4 isoform X1"/>
    <property type="match status" value="1"/>
</dbReference>